<evidence type="ECO:0000313" key="2">
    <source>
        <dbReference type="EMBL" id="KZC08944.1"/>
    </source>
</evidence>
<proteinExistence type="predicted"/>
<accession>A0A154PBZ3</accession>
<feature type="compositionally biased region" description="Basic and acidic residues" evidence="1">
    <location>
        <begin position="42"/>
        <end position="51"/>
    </location>
</feature>
<dbReference type="Proteomes" id="UP000076502">
    <property type="component" value="Unassembled WGS sequence"/>
</dbReference>
<sequence length="57" mass="6693">MTKFHRQTTAPTPIWGQLRQCSSVKKRSNEHPSSLNIRRKAQSRDPADGYDFRNTYK</sequence>
<feature type="region of interest" description="Disordered" evidence="1">
    <location>
        <begin position="1"/>
        <end position="57"/>
    </location>
</feature>
<gene>
    <name evidence="2" type="ORF">WN55_00295</name>
</gene>
<name>A0A154PBZ3_DUFNO</name>
<dbReference type="EMBL" id="KQ434862">
    <property type="protein sequence ID" value="KZC08944.1"/>
    <property type="molecule type" value="Genomic_DNA"/>
</dbReference>
<protein>
    <submittedName>
        <fullName evidence="2">Uncharacterized protein</fullName>
    </submittedName>
</protein>
<reference evidence="2 3" key="1">
    <citation type="submission" date="2015-07" db="EMBL/GenBank/DDBJ databases">
        <title>The genome of Dufourea novaeangliae.</title>
        <authorList>
            <person name="Pan H."/>
            <person name="Kapheim K."/>
        </authorList>
    </citation>
    <scope>NUCLEOTIDE SEQUENCE [LARGE SCALE GENOMIC DNA]</scope>
    <source>
        <strain evidence="2">0120121106</strain>
        <tissue evidence="2">Whole body</tissue>
    </source>
</reference>
<evidence type="ECO:0000313" key="3">
    <source>
        <dbReference type="Proteomes" id="UP000076502"/>
    </source>
</evidence>
<organism evidence="2 3">
    <name type="scientific">Dufourea novaeangliae</name>
    <name type="common">Sweat bee</name>
    <dbReference type="NCBI Taxonomy" id="178035"/>
    <lineage>
        <taxon>Eukaryota</taxon>
        <taxon>Metazoa</taxon>
        <taxon>Ecdysozoa</taxon>
        <taxon>Arthropoda</taxon>
        <taxon>Hexapoda</taxon>
        <taxon>Insecta</taxon>
        <taxon>Pterygota</taxon>
        <taxon>Neoptera</taxon>
        <taxon>Endopterygota</taxon>
        <taxon>Hymenoptera</taxon>
        <taxon>Apocrita</taxon>
        <taxon>Aculeata</taxon>
        <taxon>Apoidea</taxon>
        <taxon>Anthophila</taxon>
        <taxon>Halictidae</taxon>
        <taxon>Rophitinae</taxon>
        <taxon>Dufourea</taxon>
    </lineage>
</organism>
<evidence type="ECO:0000256" key="1">
    <source>
        <dbReference type="SAM" id="MobiDB-lite"/>
    </source>
</evidence>
<keyword evidence="3" id="KW-1185">Reference proteome</keyword>
<dbReference type="AlphaFoldDB" id="A0A154PBZ3"/>